<accession>U7QHD6</accession>
<comment type="caution">
    <text evidence="2">The sequence shown here is derived from an EMBL/GenBank/DDBJ whole genome shotgun (WGS) entry which is preliminary data.</text>
</comment>
<protein>
    <submittedName>
        <fullName evidence="2">Uncharacterized protein</fullName>
    </submittedName>
</protein>
<name>U7QHD6_9CYAN</name>
<sequence length="169" mass="19165">MTNSNKILAVIRPNRPKPDDIKQSEAKTDANIDSQKESQTESKTESKPESQTESKTESKPSLPEKPSRRPRPSSSSSDKPYRPSRPKPKHLEEVPQATNPAGEMFNPGDQIWVRSPWGKWAVAEIDKFYESNHDQVVAHFNPKEERAGWTWMGGCIRSELLKKVPTSQE</sequence>
<reference evidence="2 3" key="1">
    <citation type="journal article" date="2013" name="Front. Microbiol.">
        <title>Comparative genomic analyses of the cyanobacterium, Lyngbya aestuarii BL J, a powerful hydrogen producer.</title>
        <authorList>
            <person name="Kothari A."/>
            <person name="Vaughn M."/>
            <person name="Garcia-Pichel F."/>
        </authorList>
    </citation>
    <scope>NUCLEOTIDE SEQUENCE [LARGE SCALE GENOMIC DNA]</scope>
    <source>
        <strain evidence="2 3">BL J</strain>
    </source>
</reference>
<feature type="region of interest" description="Disordered" evidence="1">
    <location>
        <begin position="1"/>
        <end position="108"/>
    </location>
</feature>
<feature type="compositionally biased region" description="Basic and acidic residues" evidence="1">
    <location>
        <begin position="16"/>
        <end position="58"/>
    </location>
</feature>
<dbReference type="Proteomes" id="UP000017127">
    <property type="component" value="Unassembled WGS sequence"/>
</dbReference>
<organism evidence="2 3">
    <name type="scientific">Lyngbya aestuarii BL J</name>
    <dbReference type="NCBI Taxonomy" id="1348334"/>
    <lineage>
        <taxon>Bacteria</taxon>
        <taxon>Bacillati</taxon>
        <taxon>Cyanobacteriota</taxon>
        <taxon>Cyanophyceae</taxon>
        <taxon>Oscillatoriophycideae</taxon>
        <taxon>Oscillatoriales</taxon>
        <taxon>Microcoleaceae</taxon>
        <taxon>Lyngbya</taxon>
    </lineage>
</organism>
<proteinExistence type="predicted"/>
<dbReference type="EMBL" id="AUZM01000047">
    <property type="protein sequence ID" value="ERT05851.1"/>
    <property type="molecule type" value="Genomic_DNA"/>
</dbReference>
<dbReference type="PATRIC" id="fig|1348334.3.peg.4034"/>
<evidence type="ECO:0000313" key="2">
    <source>
        <dbReference type="EMBL" id="ERT05851.1"/>
    </source>
</evidence>
<gene>
    <name evidence="2" type="ORF">M595_4172</name>
</gene>
<evidence type="ECO:0000313" key="3">
    <source>
        <dbReference type="Proteomes" id="UP000017127"/>
    </source>
</evidence>
<dbReference type="RefSeq" id="WP_023067878.1">
    <property type="nucleotide sequence ID" value="NZ_AUZM01000047.1"/>
</dbReference>
<keyword evidence="3" id="KW-1185">Reference proteome</keyword>
<dbReference type="AlphaFoldDB" id="U7QHD6"/>
<evidence type="ECO:0000256" key="1">
    <source>
        <dbReference type="SAM" id="MobiDB-lite"/>
    </source>
</evidence>